<dbReference type="AlphaFoldDB" id="F5ZAK3"/>
<dbReference type="KEGG" id="alt:ambt_02895"/>
<evidence type="ECO:0000256" key="16">
    <source>
        <dbReference type="ARBA" id="ARBA00032185"/>
    </source>
</evidence>
<feature type="transmembrane region" description="Helical" evidence="17">
    <location>
        <begin position="65"/>
        <end position="83"/>
    </location>
</feature>
<dbReference type="InterPro" id="IPR005171">
    <property type="entry name" value="Cyt_c_oxidase_su4_prok"/>
</dbReference>
<comment type="subunit">
    <text evidence="3">Heterooctamer of two A chains, two B chains, two C chains and two D chains.</text>
</comment>
<dbReference type="eggNOG" id="COG3125">
    <property type="taxonomic scope" value="Bacteria"/>
</dbReference>
<dbReference type="GO" id="GO:0009319">
    <property type="term" value="C:cytochrome o ubiquinol oxidase complex"/>
    <property type="evidence" value="ECO:0007669"/>
    <property type="project" value="TreeGrafter"/>
</dbReference>
<protein>
    <recommendedName>
        <fullName evidence="4">Cytochrome bo(3) ubiquinol oxidase subunit 4</fullName>
    </recommendedName>
    <alternativeName>
        <fullName evidence="16">Cytochrome o ubiquinol oxidase subunit 4</fullName>
    </alternativeName>
    <alternativeName>
        <fullName evidence="13">Oxidase bo(3) subunit 4</fullName>
    </alternativeName>
    <alternativeName>
        <fullName evidence="14">Ubiquinol oxidase polypeptide IV</fullName>
    </alternativeName>
    <alternativeName>
        <fullName evidence="15">Ubiquinol oxidase subunit 4</fullName>
    </alternativeName>
</protein>
<keyword evidence="6" id="KW-1003">Cell membrane</keyword>
<feature type="transmembrane region" description="Helical" evidence="17">
    <location>
        <begin position="39"/>
        <end position="58"/>
    </location>
</feature>
<accession>F5ZAK3</accession>
<keyword evidence="19" id="KW-1185">Reference proteome</keyword>
<proteinExistence type="inferred from homology"/>
<keyword evidence="8" id="KW-0249">Electron transport</keyword>
<dbReference type="GO" id="GO:0009486">
    <property type="term" value="F:cytochrome bo3 ubiquinol oxidase activity"/>
    <property type="evidence" value="ECO:0007669"/>
    <property type="project" value="InterPro"/>
</dbReference>
<evidence type="ECO:0000256" key="8">
    <source>
        <dbReference type="ARBA" id="ARBA00022982"/>
    </source>
</evidence>
<dbReference type="Pfam" id="PF03626">
    <property type="entry name" value="COX4_pro"/>
    <property type="match status" value="1"/>
</dbReference>
<evidence type="ECO:0000256" key="2">
    <source>
        <dbReference type="ARBA" id="ARBA00008079"/>
    </source>
</evidence>
<evidence type="ECO:0000256" key="17">
    <source>
        <dbReference type="SAM" id="Phobius"/>
    </source>
</evidence>
<organism evidence="18 19">
    <name type="scientific">Alteromonas naphthalenivorans</name>
    <dbReference type="NCBI Taxonomy" id="715451"/>
    <lineage>
        <taxon>Bacteria</taxon>
        <taxon>Pseudomonadati</taxon>
        <taxon>Pseudomonadota</taxon>
        <taxon>Gammaproteobacteria</taxon>
        <taxon>Alteromonadales</taxon>
        <taxon>Alteromonadaceae</taxon>
        <taxon>Alteromonas/Salinimonas group</taxon>
        <taxon>Alteromonas</taxon>
    </lineage>
</organism>
<dbReference type="GO" id="GO:0015078">
    <property type="term" value="F:proton transmembrane transporter activity"/>
    <property type="evidence" value="ECO:0007669"/>
    <property type="project" value="TreeGrafter"/>
</dbReference>
<evidence type="ECO:0000256" key="14">
    <source>
        <dbReference type="ARBA" id="ARBA00030211"/>
    </source>
</evidence>
<dbReference type="InterPro" id="IPR014210">
    <property type="entry name" value="Cyt_o_ubiqinol_oxidase_su4"/>
</dbReference>
<keyword evidence="11 17" id="KW-0472">Membrane</keyword>
<feature type="transmembrane region" description="Helical" evidence="17">
    <location>
        <begin position="103"/>
        <end position="122"/>
    </location>
</feature>
<comment type="similarity">
    <text evidence="2">Belongs to the cytochrome c oxidase bacterial subunit 4 family.</text>
</comment>
<dbReference type="Proteomes" id="UP000000683">
    <property type="component" value="Chromosome"/>
</dbReference>
<evidence type="ECO:0000256" key="15">
    <source>
        <dbReference type="ARBA" id="ARBA00031887"/>
    </source>
</evidence>
<dbReference type="PANTHER" id="PTHR36835:SF1">
    <property type="entry name" value="CYTOCHROME BO(3) UBIQUINOL OXIDASE SUBUNIT 4"/>
    <property type="match status" value="1"/>
</dbReference>
<dbReference type="PANTHER" id="PTHR36835">
    <property type="entry name" value="CYTOCHROME BO(3) UBIQUINOL OXIDASE SUBUNIT 4"/>
    <property type="match status" value="1"/>
</dbReference>
<evidence type="ECO:0000256" key="6">
    <source>
        <dbReference type="ARBA" id="ARBA00022475"/>
    </source>
</evidence>
<comment type="subcellular location">
    <subcellularLocation>
        <location evidence="1">Cell membrane</location>
        <topology evidence="1">Multi-pass membrane protein</topology>
    </subcellularLocation>
</comment>
<gene>
    <name evidence="18" type="ordered locus">ambt_02895</name>
</gene>
<evidence type="ECO:0000256" key="7">
    <source>
        <dbReference type="ARBA" id="ARBA00022692"/>
    </source>
</evidence>
<keyword evidence="5" id="KW-0813">Transport</keyword>
<dbReference type="OrthoDB" id="2375888at2"/>
<dbReference type="GO" id="GO:0005886">
    <property type="term" value="C:plasma membrane"/>
    <property type="evidence" value="ECO:0007669"/>
    <property type="project" value="UniProtKB-SubCell"/>
</dbReference>
<dbReference type="GO" id="GO:0019646">
    <property type="term" value="P:aerobic electron transport chain"/>
    <property type="evidence" value="ECO:0007669"/>
    <property type="project" value="TreeGrafter"/>
</dbReference>
<keyword evidence="9 17" id="KW-1133">Transmembrane helix</keyword>
<dbReference type="HOGENOM" id="CLU_140945_1_0_6"/>
<evidence type="ECO:0000256" key="4">
    <source>
        <dbReference type="ARBA" id="ARBA00014689"/>
    </source>
</evidence>
<dbReference type="InterPro" id="IPR050968">
    <property type="entry name" value="Cytochrome_c_oxidase_bac_sub4"/>
</dbReference>
<evidence type="ECO:0000313" key="19">
    <source>
        <dbReference type="Proteomes" id="UP000000683"/>
    </source>
</evidence>
<comment type="function">
    <text evidence="12">Cytochrome bo(3) ubiquinol terminal oxidase is the component of the aerobic respiratory chain of E.coli that predominates when cells are grown at high aeration. Has proton pump activity across the membrane in addition to electron transfer, pumping 2 protons/electron.</text>
</comment>
<dbReference type="NCBIfam" id="TIGR02847">
    <property type="entry name" value="CyoD"/>
    <property type="match status" value="1"/>
</dbReference>
<evidence type="ECO:0000256" key="11">
    <source>
        <dbReference type="ARBA" id="ARBA00023136"/>
    </source>
</evidence>
<evidence type="ECO:0000256" key="13">
    <source>
        <dbReference type="ARBA" id="ARBA00030071"/>
    </source>
</evidence>
<name>F5ZAK3_ALTNA</name>
<sequence>MTGHRSNKFSTSALAGNSANDDNANSVNHAAEHGSVKTYLIGFVLSVILTLIPFVMVMEGDFSKVTTLWSIVVFALVQIWVHLKYFLHLNFVTEDGRASTISFLFSALIIFMVVGLSIWIIYESNAMMMY</sequence>
<keyword evidence="7 17" id="KW-0812">Transmembrane</keyword>
<evidence type="ECO:0000256" key="3">
    <source>
        <dbReference type="ARBA" id="ARBA00011700"/>
    </source>
</evidence>
<evidence type="ECO:0000256" key="12">
    <source>
        <dbReference type="ARBA" id="ARBA00025694"/>
    </source>
</evidence>
<evidence type="ECO:0000256" key="1">
    <source>
        <dbReference type="ARBA" id="ARBA00004651"/>
    </source>
</evidence>
<evidence type="ECO:0000256" key="10">
    <source>
        <dbReference type="ARBA" id="ARBA00023002"/>
    </source>
</evidence>
<keyword evidence="10" id="KW-0560">Oxidoreductase</keyword>
<evidence type="ECO:0000256" key="9">
    <source>
        <dbReference type="ARBA" id="ARBA00022989"/>
    </source>
</evidence>
<evidence type="ECO:0000256" key="5">
    <source>
        <dbReference type="ARBA" id="ARBA00022448"/>
    </source>
</evidence>
<evidence type="ECO:0000313" key="18">
    <source>
        <dbReference type="EMBL" id="AEF02133.1"/>
    </source>
</evidence>
<dbReference type="EMBL" id="CP002339">
    <property type="protein sequence ID" value="AEF02133.1"/>
    <property type="molecule type" value="Genomic_DNA"/>
</dbReference>
<reference evidence="18 19" key="1">
    <citation type="journal article" date="2011" name="J. Bacteriol.">
        <title>Complete genome sequence of the polycyclic aromatic hydrocarbon-degrading bacterium Alteromonas sp. strain SN2.</title>
        <authorList>
            <person name="Jin H.M."/>
            <person name="Jeong H."/>
            <person name="Moon E.J."/>
            <person name="Math R.K."/>
            <person name="Lee K."/>
            <person name="Kim H.J."/>
            <person name="Jeon C.O."/>
            <person name="Oh T.K."/>
            <person name="Kim J.F."/>
        </authorList>
    </citation>
    <scope>NUCLEOTIDE SEQUENCE [LARGE SCALE GENOMIC DNA]</scope>
    <source>
        <strain evidence="19">JCM 17741 / KACC 18427 / KCTC 11700BP / SN2</strain>
    </source>
</reference>
<dbReference type="GO" id="GO:0015990">
    <property type="term" value="P:electron transport coupled proton transport"/>
    <property type="evidence" value="ECO:0007669"/>
    <property type="project" value="InterPro"/>
</dbReference>